<dbReference type="CDD" id="cd07025">
    <property type="entry name" value="Peptidase_S66"/>
    <property type="match status" value="1"/>
</dbReference>
<organism evidence="9 10">
    <name type="scientific">Krasilnikovia cinnamomea</name>
    <dbReference type="NCBI Taxonomy" id="349313"/>
    <lineage>
        <taxon>Bacteria</taxon>
        <taxon>Bacillati</taxon>
        <taxon>Actinomycetota</taxon>
        <taxon>Actinomycetes</taxon>
        <taxon>Micromonosporales</taxon>
        <taxon>Micromonosporaceae</taxon>
        <taxon>Krasilnikovia</taxon>
    </lineage>
</organism>
<evidence type="ECO:0000259" key="7">
    <source>
        <dbReference type="Pfam" id="PF02016"/>
    </source>
</evidence>
<reference evidence="9 10" key="1">
    <citation type="submission" date="2019-02" db="EMBL/GenBank/DDBJ databases">
        <title>Sequencing the genomes of 1000 actinobacteria strains.</title>
        <authorList>
            <person name="Klenk H.-P."/>
        </authorList>
    </citation>
    <scope>NUCLEOTIDE SEQUENCE [LARGE SCALE GENOMIC DNA]</scope>
    <source>
        <strain evidence="9 10">DSM 45162</strain>
    </source>
</reference>
<dbReference type="SUPFAM" id="SSF52317">
    <property type="entry name" value="Class I glutamine amidotransferase-like"/>
    <property type="match status" value="1"/>
</dbReference>
<keyword evidence="5" id="KW-0720">Serine protease</keyword>
<name>A0A4Q7ZDV1_9ACTN</name>
<keyword evidence="10" id="KW-1185">Reference proteome</keyword>
<dbReference type="SUPFAM" id="SSF141986">
    <property type="entry name" value="LD-carboxypeptidase A C-terminal domain-like"/>
    <property type="match status" value="1"/>
</dbReference>
<evidence type="ECO:0000313" key="10">
    <source>
        <dbReference type="Proteomes" id="UP000292564"/>
    </source>
</evidence>
<gene>
    <name evidence="9" type="ORF">EV385_0553</name>
</gene>
<evidence type="ECO:0000256" key="6">
    <source>
        <dbReference type="PIRSR" id="PIRSR028757-1"/>
    </source>
</evidence>
<dbReference type="PANTHER" id="PTHR30237">
    <property type="entry name" value="MURAMOYLTETRAPEPTIDE CARBOXYPEPTIDASE"/>
    <property type="match status" value="1"/>
</dbReference>
<dbReference type="RefSeq" id="WP_130508012.1">
    <property type="nucleotide sequence ID" value="NZ_SHKY01000001.1"/>
</dbReference>
<sequence length="281" mass="29683">MIKRCPKRRSNGVHIRGDSHLADLNSAFHDPDVRAVVCLRGGYGAQRIVDALDFDAVRADPKLFMGFSDITALHVALWCETGLPTVHGPRLSNLHDGARRALMTTDPIVVTADENEDTFDVRVPGRAEGTLLGGNLTMLATTAGTHHRLDLTGAILLIEAAGEEPYRIDRSIVQLKQSGWLDGVAGVAVGQFTECDHGDGPSPTVQQVLAEQLGELGVPVLGGLPIGHGDEQAVVAQGVPAVLDANAGTLTSQPASRGMRTTHAYRKLGMDSSPDPPLGSS</sequence>
<feature type="active site" description="Charge relay system" evidence="6">
    <location>
        <position position="228"/>
    </location>
</feature>
<dbReference type="InterPro" id="IPR027461">
    <property type="entry name" value="Carboxypeptidase_A_C_sf"/>
</dbReference>
<evidence type="ECO:0000256" key="2">
    <source>
        <dbReference type="ARBA" id="ARBA00022645"/>
    </source>
</evidence>
<feature type="active site" description="Nucleophile" evidence="6">
    <location>
        <position position="68"/>
    </location>
</feature>
<feature type="domain" description="LD-carboxypeptidase N-terminal" evidence="7">
    <location>
        <begin position="18"/>
        <end position="88"/>
    </location>
</feature>
<evidence type="ECO:0000313" key="9">
    <source>
        <dbReference type="EMBL" id="RZU48828.1"/>
    </source>
</evidence>
<dbReference type="InterPro" id="IPR040921">
    <property type="entry name" value="Peptidase_S66C"/>
</dbReference>
<dbReference type="Gene3D" id="3.40.50.10740">
    <property type="entry name" value="Class I glutamine amidotransferase-like"/>
    <property type="match status" value="1"/>
</dbReference>
<evidence type="ECO:0000256" key="4">
    <source>
        <dbReference type="ARBA" id="ARBA00022801"/>
    </source>
</evidence>
<dbReference type="InterPro" id="IPR040449">
    <property type="entry name" value="Peptidase_S66_N"/>
</dbReference>
<dbReference type="EMBL" id="SHKY01000001">
    <property type="protein sequence ID" value="RZU48828.1"/>
    <property type="molecule type" value="Genomic_DNA"/>
</dbReference>
<dbReference type="Proteomes" id="UP000292564">
    <property type="component" value="Unassembled WGS sequence"/>
</dbReference>
<keyword evidence="4" id="KW-0378">Hydrolase</keyword>
<evidence type="ECO:0000256" key="3">
    <source>
        <dbReference type="ARBA" id="ARBA00022670"/>
    </source>
</evidence>
<dbReference type="PANTHER" id="PTHR30237:SF2">
    <property type="entry name" value="MUREIN TETRAPEPTIDE CARBOXYPEPTIDASE"/>
    <property type="match status" value="1"/>
</dbReference>
<dbReference type="GO" id="GO:0008236">
    <property type="term" value="F:serine-type peptidase activity"/>
    <property type="evidence" value="ECO:0007669"/>
    <property type="project" value="UniProtKB-KW"/>
</dbReference>
<accession>A0A4Q7ZDV1</accession>
<dbReference type="Gene3D" id="3.50.30.60">
    <property type="entry name" value="LD-carboxypeptidase A C-terminal domain-like"/>
    <property type="match status" value="1"/>
</dbReference>
<evidence type="ECO:0000256" key="1">
    <source>
        <dbReference type="ARBA" id="ARBA00010233"/>
    </source>
</evidence>
<dbReference type="InterPro" id="IPR027478">
    <property type="entry name" value="LdcA_N"/>
</dbReference>
<dbReference type="InterPro" id="IPR029062">
    <property type="entry name" value="Class_I_gatase-like"/>
</dbReference>
<dbReference type="Pfam" id="PF17676">
    <property type="entry name" value="Peptidase_S66C"/>
    <property type="match status" value="1"/>
</dbReference>
<feature type="active site" description="Charge relay system" evidence="6">
    <location>
        <position position="159"/>
    </location>
</feature>
<dbReference type="Pfam" id="PF02016">
    <property type="entry name" value="Peptidase_S66"/>
    <property type="match status" value="1"/>
</dbReference>
<evidence type="ECO:0000259" key="8">
    <source>
        <dbReference type="Pfam" id="PF17676"/>
    </source>
</evidence>
<keyword evidence="3" id="KW-0645">Protease</keyword>
<feature type="domain" description="LD-carboxypeptidase C-terminal" evidence="8">
    <location>
        <begin position="128"/>
        <end position="242"/>
    </location>
</feature>
<proteinExistence type="inferred from homology"/>
<keyword evidence="2 9" id="KW-0121">Carboxypeptidase</keyword>
<comment type="similarity">
    <text evidence="1">Belongs to the peptidase S66 family.</text>
</comment>
<comment type="caution">
    <text evidence="9">The sequence shown here is derived from an EMBL/GenBank/DDBJ whole genome shotgun (WGS) entry which is preliminary data.</text>
</comment>
<dbReference type="GO" id="GO:0004180">
    <property type="term" value="F:carboxypeptidase activity"/>
    <property type="evidence" value="ECO:0007669"/>
    <property type="project" value="UniProtKB-KW"/>
</dbReference>
<dbReference type="GO" id="GO:0006508">
    <property type="term" value="P:proteolysis"/>
    <property type="evidence" value="ECO:0007669"/>
    <property type="project" value="UniProtKB-KW"/>
</dbReference>
<evidence type="ECO:0000256" key="5">
    <source>
        <dbReference type="ARBA" id="ARBA00022825"/>
    </source>
</evidence>
<dbReference type="AlphaFoldDB" id="A0A4Q7ZDV1"/>
<dbReference type="InterPro" id="IPR003507">
    <property type="entry name" value="S66_fam"/>
</dbReference>
<protein>
    <submittedName>
        <fullName evidence="9">Muramoyltetrapeptide carboxypeptidase</fullName>
    </submittedName>
</protein>
<dbReference type="PIRSF" id="PIRSF028757">
    <property type="entry name" value="LD-carboxypeptidase"/>
    <property type="match status" value="1"/>
</dbReference>
<dbReference type="OrthoDB" id="9807329at2"/>